<reference evidence="3 4" key="2">
    <citation type="submission" date="2019-01" db="EMBL/GenBank/DDBJ databases">
        <title>Motilimonas pumilus sp. nov., isolated from the gut of sea cucumber (Apostichopus japonicus).</title>
        <authorList>
            <person name="Wang F.-Q."/>
            <person name="Ren L.-H."/>
            <person name="Lin Y.-W."/>
            <person name="Sun G.-H."/>
            <person name="Du Z.-J."/>
            <person name="Zhao J.-X."/>
            <person name="Liu X.-J."/>
            <person name="Liu L.-J."/>
        </authorList>
    </citation>
    <scope>NUCLEOTIDE SEQUENCE [LARGE SCALE GENOMIC DNA]</scope>
    <source>
        <strain evidence="3 4">PLHSC7-2</strain>
    </source>
</reference>
<proteinExistence type="predicted"/>
<dbReference type="InterPro" id="IPR021109">
    <property type="entry name" value="Peptidase_aspartic_dom_sf"/>
</dbReference>
<feature type="domain" description="Retropepsin-like aspartic endopeptidase" evidence="2">
    <location>
        <begin position="29"/>
        <end position="159"/>
    </location>
</feature>
<feature type="signal peptide" evidence="1">
    <location>
        <begin position="1"/>
        <end position="24"/>
    </location>
</feature>
<dbReference type="Proteomes" id="UP000283255">
    <property type="component" value="Unassembled WGS sequence"/>
</dbReference>
<organism evidence="3 4">
    <name type="scientific">Motilimonas pumila</name>
    <dbReference type="NCBI Taxonomy" id="2303987"/>
    <lineage>
        <taxon>Bacteria</taxon>
        <taxon>Pseudomonadati</taxon>
        <taxon>Pseudomonadota</taxon>
        <taxon>Gammaproteobacteria</taxon>
        <taxon>Alteromonadales</taxon>
        <taxon>Alteromonadales genera incertae sedis</taxon>
        <taxon>Motilimonas</taxon>
    </lineage>
</organism>
<reference evidence="3 4" key="1">
    <citation type="submission" date="2018-09" db="EMBL/GenBank/DDBJ databases">
        <authorList>
            <person name="Wang F."/>
        </authorList>
    </citation>
    <scope>NUCLEOTIDE SEQUENCE [LARGE SCALE GENOMIC DNA]</scope>
    <source>
        <strain evidence="3 4">PLHSC7-2</strain>
    </source>
</reference>
<dbReference type="Pfam" id="PF05618">
    <property type="entry name" value="Zn_protease"/>
    <property type="match status" value="1"/>
</dbReference>
<dbReference type="EMBL" id="QZCH01000002">
    <property type="protein sequence ID" value="RJG50548.1"/>
    <property type="molecule type" value="Genomic_DNA"/>
</dbReference>
<dbReference type="PANTHER" id="PTHR38037:SF2">
    <property type="entry name" value="ATP-DEPENDENT ZINC PROTEASE DOMAIN-CONTAINING PROTEIN-RELATED"/>
    <property type="match status" value="1"/>
</dbReference>
<evidence type="ECO:0000313" key="3">
    <source>
        <dbReference type="EMBL" id="RJG50548.1"/>
    </source>
</evidence>
<keyword evidence="1" id="KW-0732">Signal</keyword>
<dbReference type="InterPro" id="IPR008503">
    <property type="entry name" value="Asp_endopeptidase"/>
</dbReference>
<evidence type="ECO:0000259" key="2">
    <source>
        <dbReference type="Pfam" id="PF05618"/>
    </source>
</evidence>
<feature type="chain" id="PRO_5019355531" description="Retropepsin-like aspartic endopeptidase domain-containing protein" evidence="1">
    <location>
        <begin position="25"/>
        <end position="164"/>
    </location>
</feature>
<dbReference type="Gene3D" id="2.40.70.10">
    <property type="entry name" value="Acid Proteases"/>
    <property type="match status" value="1"/>
</dbReference>
<dbReference type="PANTHER" id="PTHR38037">
    <property type="entry name" value="ZN_PROTEASE DOMAIN-CONTAINING PROTEIN"/>
    <property type="match status" value="1"/>
</dbReference>
<protein>
    <recommendedName>
        <fullName evidence="2">Retropepsin-like aspartic endopeptidase domain-containing protein</fullName>
    </recommendedName>
</protein>
<name>A0A418YIT1_9GAMM</name>
<dbReference type="AlphaFoldDB" id="A0A418YIT1"/>
<keyword evidence="4" id="KW-1185">Reference proteome</keyword>
<comment type="caution">
    <text evidence="3">The sequence shown here is derived from an EMBL/GenBank/DDBJ whole genome shotgun (WGS) entry which is preliminary data.</text>
</comment>
<gene>
    <name evidence="3" type="ORF">D1Z90_03445</name>
</gene>
<sequence length="164" mass="18664">MCHLKYLALVIGLFSVVVGFNASAQKRTIGSVEYVQIEEADNMPFLTRIDTGAAKTSLHAFDLRVDDDAGRMQANIGKTITFKTMNEKQQFHTSRATIVGVQTIRNSQGKEQRYEVELTLTWQGQEKKVLVNLRNRQRMDYKLLIGRNWLAGDYLVDVEQPPES</sequence>
<evidence type="ECO:0000256" key="1">
    <source>
        <dbReference type="SAM" id="SignalP"/>
    </source>
</evidence>
<dbReference type="SUPFAM" id="SSF50630">
    <property type="entry name" value="Acid proteases"/>
    <property type="match status" value="1"/>
</dbReference>
<evidence type="ECO:0000313" key="4">
    <source>
        <dbReference type="Proteomes" id="UP000283255"/>
    </source>
</evidence>
<accession>A0A418YIT1</accession>